<feature type="domain" description="Enhancer of mRNA-decapping protein 4 C-terminal" evidence="8">
    <location>
        <begin position="680"/>
        <end position="788"/>
    </location>
</feature>
<evidence type="ECO:0000313" key="10">
    <source>
        <dbReference type="Proteomes" id="UP000835052"/>
    </source>
</evidence>
<keyword evidence="10" id="KW-1185">Reference proteome</keyword>
<sequence>MHSPHAPVERQWVFDDLIDYTISLSPGNESARFEVGDNVVLRIGTFEDDRERDSSNVQTKTIMDYKGEVQELRGRILTAYKDLVAFRCYNEKTGETVRIIDLSTRNRHQLKDLEHRPVDMAFAQNSPLLAILDAESSLYIYKIGEGFNVERFLSVTNWPSRSTRDATERLRITWCPYVPDASDDDNQDEWHMLAVYSGRHVSILSLTLLKESSPDGEIDFDQAKNVADAVYSVTVDEDNDHDVYVKGVYISPDATAVAIIKSSGLVSFYVMDDDGLKFAHNWDPKFGSPVTDIVFLDDLRPERNDLPFWGTCLAIADGGKKVALYECQTWKCLGRIRFEVASDNTEFAPYFDVSTRFVHFLDVDRSSIYSIELATVDGLPRFAGVTQTSFFRSVYAFAPLNSSTFDNADQSFDDMFGNESEGKEARSSLCALTSRSLVEMQIQLEVHDAPSGKNEKIGGSVLSPNVFDVGNARSAGPSELFKSTRNVKNTRSDSPLIQEQNNAELEKKLDLVLERLDLLENANSRGNDSSDQIVTMLNNLAEEGRQREDLLLSTIGRTMENLRTDLMTSLDRGLTENRRHVEASMVAIHQKNFELQSKVLGGQFKQAFAETVVPSLERTCTQLFDRLNDSFQNGLNEYLKSMKLALQNAALTLNSVNPPPSVAIANERFAIMQLVNTNPALAFETALNKGDPTLLEFVCSHVNPDALFAQPNCMSQPVLVSLLQQLTITLSHERDLKYRYIEHILGAIQPTDADTSSVVPNVLSQLLASLKEIASRTTDSMVLRQTRLIYQLAQSIGFQSPLPTHITSLPPDTHNII</sequence>
<dbReference type="Gene3D" id="1.10.220.100">
    <property type="entry name" value="conserved c-terminal region of ge- 1"/>
    <property type="match status" value="1"/>
</dbReference>
<evidence type="ECO:0000313" key="9">
    <source>
        <dbReference type="EMBL" id="CAD6190838.1"/>
    </source>
</evidence>
<dbReference type="EMBL" id="CAJGYM010000018">
    <property type="protein sequence ID" value="CAD6190838.1"/>
    <property type="molecule type" value="Genomic_DNA"/>
</dbReference>
<dbReference type="Pfam" id="PF21289">
    <property type="entry name" value="EDC4_C"/>
    <property type="match status" value="1"/>
</dbReference>
<proteinExistence type="inferred from homology"/>
<dbReference type="InterPro" id="IPR045152">
    <property type="entry name" value="EDC4-like"/>
</dbReference>
<dbReference type="InterPro" id="IPR015943">
    <property type="entry name" value="WD40/YVTN_repeat-like_dom_sf"/>
</dbReference>
<keyword evidence="4" id="KW-0853">WD repeat</keyword>
<comment type="subcellular location">
    <subcellularLocation>
        <location evidence="1">Cytoplasm</location>
        <location evidence="1">P-body</location>
    </subcellularLocation>
</comment>
<evidence type="ECO:0000256" key="3">
    <source>
        <dbReference type="ARBA" id="ARBA00022490"/>
    </source>
</evidence>
<evidence type="ECO:0000256" key="6">
    <source>
        <dbReference type="ARBA" id="ARBA00023054"/>
    </source>
</evidence>
<dbReference type="InterPro" id="IPR032401">
    <property type="entry name" value="EDC4_WD40"/>
</dbReference>
<dbReference type="InterPro" id="IPR049404">
    <property type="entry name" value="EDC4_C"/>
</dbReference>
<dbReference type="Pfam" id="PF16529">
    <property type="entry name" value="Ge1_WD40"/>
    <property type="match status" value="1"/>
</dbReference>
<feature type="domain" description="Enhancer of mRNA-decapping protein 4 WD40 repeat region" evidence="7">
    <location>
        <begin position="54"/>
        <end position="375"/>
    </location>
</feature>
<gene>
    <name evidence="9" type="ORF">CAUJ_LOCUS6757</name>
</gene>
<evidence type="ECO:0000256" key="4">
    <source>
        <dbReference type="ARBA" id="ARBA00022574"/>
    </source>
</evidence>
<dbReference type="PANTHER" id="PTHR15598">
    <property type="entry name" value="ENHANCER OF MRNA-DECAPPING PROTEIN 4"/>
    <property type="match status" value="1"/>
</dbReference>
<name>A0A8S1H8H5_9PELO</name>
<dbReference type="SUPFAM" id="SSF50978">
    <property type="entry name" value="WD40 repeat-like"/>
    <property type="match status" value="1"/>
</dbReference>
<keyword evidence="6" id="KW-0175">Coiled coil</keyword>
<reference evidence="9" key="1">
    <citation type="submission" date="2020-10" db="EMBL/GenBank/DDBJ databases">
        <authorList>
            <person name="Kikuchi T."/>
        </authorList>
    </citation>
    <scope>NUCLEOTIDE SEQUENCE</scope>
    <source>
        <strain evidence="9">NKZ352</strain>
    </source>
</reference>
<dbReference type="GO" id="GO:0000932">
    <property type="term" value="C:P-body"/>
    <property type="evidence" value="ECO:0007669"/>
    <property type="project" value="UniProtKB-SubCell"/>
</dbReference>
<comment type="similarity">
    <text evidence="2">Belongs to the WD repeat EDC4 family.</text>
</comment>
<accession>A0A8S1H8H5</accession>
<evidence type="ECO:0000259" key="8">
    <source>
        <dbReference type="Pfam" id="PF21289"/>
    </source>
</evidence>
<dbReference type="Gene3D" id="2.130.10.10">
    <property type="entry name" value="YVTN repeat-like/Quinoprotein amine dehydrogenase"/>
    <property type="match status" value="1"/>
</dbReference>
<evidence type="ECO:0000259" key="7">
    <source>
        <dbReference type="Pfam" id="PF16529"/>
    </source>
</evidence>
<keyword evidence="5" id="KW-0677">Repeat</keyword>
<evidence type="ECO:0000256" key="1">
    <source>
        <dbReference type="ARBA" id="ARBA00004201"/>
    </source>
</evidence>
<dbReference type="Proteomes" id="UP000835052">
    <property type="component" value="Unassembled WGS sequence"/>
</dbReference>
<evidence type="ECO:0000256" key="5">
    <source>
        <dbReference type="ARBA" id="ARBA00022737"/>
    </source>
</evidence>
<dbReference type="InterPro" id="IPR044938">
    <property type="entry name" value="EDC4_C_sf"/>
</dbReference>
<dbReference type="GO" id="GO:0031087">
    <property type="term" value="P:deadenylation-independent decapping of nuclear-transcribed mRNA"/>
    <property type="evidence" value="ECO:0007669"/>
    <property type="project" value="InterPro"/>
</dbReference>
<dbReference type="PANTHER" id="PTHR15598:SF5">
    <property type="entry name" value="ENHANCER OF MRNA-DECAPPING PROTEIN 4"/>
    <property type="match status" value="1"/>
</dbReference>
<evidence type="ECO:0008006" key="11">
    <source>
        <dbReference type="Google" id="ProtNLM"/>
    </source>
</evidence>
<evidence type="ECO:0000256" key="2">
    <source>
        <dbReference type="ARBA" id="ARBA00009639"/>
    </source>
</evidence>
<keyword evidence="3" id="KW-0963">Cytoplasm</keyword>
<organism evidence="9 10">
    <name type="scientific">Caenorhabditis auriculariae</name>
    <dbReference type="NCBI Taxonomy" id="2777116"/>
    <lineage>
        <taxon>Eukaryota</taxon>
        <taxon>Metazoa</taxon>
        <taxon>Ecdysozoa</taxon>
        <taxon>Nematoda</taxon>
        <taxon>Chromadorea</taxon>
        <taxon>Rhabditida</taxon>
        <taxon>Rhabditina</taxon>
        <taxon>Rhabditomorpha</taxon>
        <taxon>Rhabditoidea</taxon>
        <taxon>Rhabditidae</taxon>
        <taxon>Peloderinae</taxon>
        <taxon>Caenorhabditis</taxon>
    </lineage>
</organism>
<protein>
    <recommendedName>
        <fullName evidence="11">Enhancer of mRNA-decapping protein 4 WD40 repeat region domain-containing protein</fullName>
    </recommendedName>
</protein>
<comment type="caution">
    <text evidence="9">The sequence shown here is derived from an EMBL/GenBank/DDBJ whole genome shotgun (WGS) entry which is preliminary data.</text>
</comment>
<dbReference type="OrthoDB" id="21128at2759"/>
<dbReference type="InterPro" id="IPR036322">
    <property type="entry name" value="WD40_repeat_dom_sf"/>
</dbReference>
<dbReference type="AlphaFoldDB" id="A0A8S1H8H5"/>